<accession>A0ABW3IPZ7</accession>
<reference evidence="3" key="1">
    <citation type="journal article" date="2019" name="Int. J. Syst. Evol. Microbiol.">
        <title>The Global Catalogue of Microorganisms (GCM) 10K type strain sequencing project: providing services to taxonomists for standard genome sequencing and annotation.</title>
        <authorList>
            <consortium name="The Broad Institute Genomics Platform"/>
            <consortium name="The Broad Institute Genome Sequencing Center for Infectious Disease"/>
            <person name="Wu L."/>
            <person name="Ma J."/>
        </authorList>
    </citation>
    <scope>NUCLEOTIDE SEQUENCE [LARGE SCALE GENOMIC DNA]</scope>
    <source>
        <strain evidence="3">CCUG 60524</strain>
    </source>
</reference>
<dbReference type="InterPro" id="IPR022028">
    <property type="entry name" value="DUF3604"/>
</dbReference>
<evidence type="ECO:0000313" key="2">
    <source>
        <dbReference type="EMBL" id="MFD0980026.1"/>
    </source>
</evidence>
<evidence type="ECO:0000313" key="3">
    <source>
        <dbReference type="Proteomes" id="UP001597108"/>
    </source>
</evidence>
<organism evidence="2 3">
    <name type="scientific">Tropicimonas aquimaris</name>
    <dbReference type="NCBI Taxonomy" id="914152"/>
    <lineage>
        <taxon>Bacteria</taxon>
        <taxon>Pseudomonadati</taxon>
        <taxon>Pseudomonadota</taxon>
        <taxon>Alphaproteobacteria</taxon>
        <taxon>Rhodobacterales</taxon>
        <taxon>Roseobacteraceae</taxon>
        <taxon>Tropicimonas</taxon>
    </lineage>
</organism>
<proteinExistence type="predicted"/>
<evidence type="ECO:0000256" key="1">
    <source>
        <dbReference type="SAM" id="MobiDB-lite"/>
    </source>
</evidence>
<dbReference type="EMBL" id="JBHTJT010000010">
    <property type="protein sequence ID" value="MFD0980026.1"/>
    <property type="molecule type" value="Genomic_DNA"/>
</dbReference>
<name>A0ABW3IPZ7_9RHOB</name>
<gene>
    <name evidence="2" type="ORF">ACFQ2S_10220</name>
</gene>
<sequence length="129" mass="14061">MTQRRSSPFFLSELPAWAPSELVGGAQAWGSVATLRADIAISRIERCLPADPVDEEELWARMAEQKAKGSPLLAIPHSSNGRKDPMFEPVNNAGNPLARDDAETRAGGLRHLGTANPTSFLRWREPGNT</sequence>
<protein>
    <submittedName>
        <fullName evidence="2">DUF3604 domain-containing protein</fullName>
    </submittedName>
</protein>
<feature type="region of interest" description="Disordered" evidence="1">
    <location>
        <begin position="69"/>
        <end position="129"/>
    </location>
</feature>
<dbReference type="RefSeq" id="WP_386074364.1">
    <property type="nucleotide sequence ID" value="NZ_JBHTJT010000010.1"/>
</dbReference>
<dbReference type="Pfam" id="PF12228">
    <property type="entry name" value="DUF3604"/>
    <property type="match status" value="1"/>
</dbReference>
<keyword evidence="3" id="KW-1185">Reference proteome</keyword>
<comment type="caution">
    <text evidence="2">The sequence shown here is derived from an EMBL/GenBank/DDBJ whole genome shotgun (WGS) entry which is preliminary data.</text>
</comment>
<dbReference type="Proteomes" id="UP001597108">
    <property type="component" value="Unassembled WGS sequence"/>
</dbReference>